<dbReference type="Proteomes" id="UP000785625">
    <property type="component" value="Unassembled WGS sequence"/>
</dbReference>
<evidence type="ECO:0000256" key="4">
    <source>
        <dbReference type="ARBA" id="ARBA00023172"/>
    </source>
</evidence>
<dbReference type="InterPro" id="IPR050808">
    <property type="entry name" value="Phage_Integrase"/>
</dbReference>
<reference evidence="6 7" key="1">
    <citation type="journal article" date="2021" name="Sci. Rep.">
        <title>The distribution of antibiotic resistance genes in chicken gut microbiota commensals.</title>
        <authorList>
            <person name="Juricova H."/>
            <person name="Matiasovicova J."/>
            <person name="Kubasova T."/>
            <person name="Cejkova D."/>
            <person name="Rychlik I."/>
        </authorList>
    </citation>
    <scope>NUCLEOTIDE SEQUENCE [LARGE SCALE GENOMIC DNA]</scope>
    <source>
        <strain evidence="6 7">An574</strain>
    </source>
</reference>
<dbReference type="InterPro" id="IPR010998">
    <property type="entry name" value="Integrase_recombinase_N"/>
</dbReference>
<dbReference type="InterPro" id="IPR013762">
    <property type="entry name" value="Integrase-like_cat_sf"/>
</dbReference>
<protein>
    <submittedName>
        <fullName evidence="6">Tyrosine-type recombinase/integrase</fullName>
    </submittedName>
</protein>
<sequence>MASYYKDKNAKGQTIWYVKYRKADGRLTTKRSFKTKSAAQKWYREYQVDVDHYGKALNVRITFEEVYNKWWPAYDKSVVDTTAHKTKQIFNNHILPALGNYRINDINVSILQRLVNHWNQILVKNDCQLYTNLVLRRAVQLGYIHVNPMDSVIKPKKKARASTNNFFSQDEFTDFLKYLRADYEDDNPRAFMMLWLAAATGMRRGEVLGLEWNCVDLKNHTINIKRSLKRSTHAYLGSPKNHSSIRTIAIDETTANYLQRWKKQQHSILKYFNFDTYKTKGQLVFSTYRANKALPEPTADKYINQLTSKHGMKHVTFHGLRHTHATLLVENNTNVKSVSERLGHSSMETTLRIYVNNDKRPNHKVADNFGKLMFSKSSQK</sequence>
<feature type="domain" description="Tyr recombinase" evidence="5">
    <location>
        <begin position="162"/>
        <end position="367"/>
    </location>
</feature>
<organism evidence="6 7">
    <name type="scientific">Limosilactobacillus coleohominis</name>
    <dbReference type="NCBI Taxonomy" id="181675"/>
    <lineage>
        <taxon>Bacteria</taxon>
        <taxon>Bacillati</taxon>
        <taxon>Bacillota</taxon>
        <taxon>Bacilli</taxon>
        <taxon>Lactobacillales</taxon>
        <taxon>Lactobacillaceae</taxon>
        <taxon>Limosilactobacillus</taxon>
    </lineage>
</organism>
<evidence type="ECO:0000313" key="7">
    <source>
        <dbReference type="Proteomes" id="UP000785625"/>
    </source>
</evidence>
<gene>
    <name evidence="6" type="ORF">H5975_01520</name>
</gene>
<dbReference type="PANTHER" id="PTHR30629:SF2">
    <property type="entry name" value="PROPHAGE INTEGRASE INTS-RELATED"/>
    <property type="match status" value="1"/>
</dbReference>
<comment type="caution">
    <text evidence="6">The sequence shown here is derived from an EMBL/GenBank/DDBJ whole genome shotgun (WGS) entry which is preliminary data.</text>
</comment>
<accession>A0ABS2GVB3</accession>
<keyword evidence="3" id="KW-0238">DNA-binding</keyword>
<dbReference type="CDD" id="cd01189">
    <property type="entry name" value="INT_ICEBs1_C_like"/>
    <property type="match status" value="1"/>
</dbReference>
<proteinExistence type="inferred from homology"/>
<comment type="similarity">
    <text evidence="1">Belongs to the 'phage' integrase family.</text>
</comment>
<keyword evidence="7" id="KW-1185">Reference proteome</keyword>
<dbReference type="Gene3D" id="1.10.150.130">
    <property type="match status" value="1"/>
</dbReference>
<dbReference type="InterPro" id="IPR002104">
    <property type="entry name" value="Integrase_catalytic"/>
</dbReference>
<keyword evidence="2" id="KW-0229">DNA integration</keyword>
<evidence type="ECO:0000256" key="1">
    <source>
        <dbReference type="ARBA" id="ARBA00008857"/>
    </source>
</evidence>
<dbReference type="RefSeq" id="WP_204784585.1">
    <property type="nucleotide sequence ID" value="NZ_JACJKU010000007.1"/>
</dbReference>
<evidence type="ECO:0000256" key="3">
    <source>
        <dbReference type="ARBA" id="ARBA00023125"/>
    </source>
</evidence>
<dbReference type="PANTHER" id="PTHR30629">
    <property type="entry name" value="PROPHAGE INTEGRASE"/>
    <property type="match status" value="1"/>
</dbReference>
<dbReference type="Pfam" id="PF00589">
    <property type="entry name" value="Phage_integrase"/>
    <property type="match status" value="1"/>
</dbReference>
<evidence type="ECO:0000313" key="6">
    <source>
        <dbReference type="EMBL" id="MBM6940177.1"/>
    </source>
</evidence>
<dbReference type="EMBL" id="JACJKU010000007">
    <property type="protein sequence ID" value="MBM6940177.1"/>
    <property type="molecule type" value="Genomic_DNA"/>
</dbReference>
<dbReference type="Gene3D" id="1.10.443.10">
    <property type="entry name" value="Intergrase catalytic core"/>
    <property type="match status" value="1"/>
</dbReference>
<dbReference type="PROSITE" id="PS51898">
    <property type="entry name" value="TYR_RECOMBINASE"/>
    <property type="match status" value="1"/>
</dbReference>
<evidence type="ECO:0000259" key="5">
    <source>
        <dbReference type="PROSITE" id="PS51898"/>
    </source>
</evidence>
<dbReference type="SUPFAM" id="SSF56349">
    <property type="entry name" value="DNA breaking-rejoining enzymes"/>
    <property type="match status" value="1"/>
</dbReference>
<dbReference type="InterPro" id="IPR004107">
    <property type="entry name" value="Integrase_SAM-like_N"/>
</dbReference>
<dbReference type="Pfam" id="PF14659">
    <property type="entry name" value="Phage_int_SAM_3"/>
    <property type="match status" value="1"/>
</dbReference>
<dbReference type="InterPro" id="IPR011010">
    <property type="entry name" value="DNA_brk_join_enz"/>
</dbReference>
<name>A0ABS2GVB3_9LACO</name>
<keyword evidence="4" id="KW-0233">DNA recombination</keyword>
<evidence type="ECO:0000256" key="2">
    <source>
        <dbReference type="ARBA" id="ARBA00022908"/>
    </source>
</evidence>